<dbReference type="Pfam" id="PF07456">
    <property type="entry name" value="Hpre_diP_synt_I"/>
    <property type="match status" value="1"/>
</dbReference>
<feature type="transmembrane region" description="Helical" evidence="1">
    <location>
        <begin position="89"/>
        <end position="108"/>
    </location>
</feature>
<evidence type="ECO:0000313" key="3">
    <source>
        <dbReference type="Proteomes" id="UP000230821"/>
    </source>
</evidence>
<dbReference type="EMBL" id="PDSK01000156">
    <property type="protein sequence ID" value="PIE31304.1"/>
    <property type="molecule type" value="Genomic_DNA"/>
</dbReference>
<proteinExistence type="predicted"/>
<comment type="caution">
    <text evidence="2">The sequence shown here is derived from an EMBL/GenBank/DDBJ whole genome shotgun (WGS) entry which is preliminary data.</text>
</comment>
<dbReference type="AlphaFoldDB" id="A0A2G6K6L6"/>
<dbReference type="Proteomes" id="UP000230821">
    <property type="component" value="Unassembled WGS sequence"/>
</dbReference>
<protein>
    <recommendedName>
        <fullName evidence="4">Heptaprenyl diphosphate synthase</fullName>
    </recommendedName>
</protein>
<keyword evidence="1" id="KW-0472">Membrane</keyword>
<dbReference type="InterPro" id="IPR014535">
    <property type="entry name" value="Hpre_diP_synt_I"/>
</dbReference>
<keyword evidence="1" id="KW-1133">Transmembrane helix</keyword>
<reference evidence="2 3" key="1">
    <citation type="submission" date="2017-10" db="EMBL/GenBank/DDBJ databases">
        <title>Novel microbial diversity and functional potential in the marine mammal oral microbiome.</title>
        <authorList>
            <person name="Dudek N.K."/>
            <person name="Sun C.L."/>
            <person name="Burstein D."/>
            <person name="Kantor R.S."/>
            <person name="Aliaga Goltsman D.S."/>
            <person name="Bik E.M."/>
            <person name="Thomas B.C."/>
            <person name="Banfield J.F."/>
            <person name="Relman D.A."/>
        </authorList>
    </citation>
    <scope>NUCLEOTIDE SEQUENCE [LARGE SCALE GENOMIC DNA]</scope>
    <source>
        <strain evidence="2">DOLJORAL78_47_16</strain>
    </source>
</reference>
<dbReference type="InterPro" id="IPR010898">
    <property type="entry name" value="Hpre_diP_synth_I"/>
</dbReference>
<dbReference type="Gene3D" id="1.10.1760.20">
    <property type="match status" value="1"/>
</dbReference>
<sequence length="192" mass="21072">MRVVRGDVPLKETRDLVLLSLLVALSIVLRGLEGIIPNPFPWVRIGLANIMTVLALLLFGFKAGVLLTILRVLVASLLFGTFLSPTFLMSFSAGLCSTLVMGGMFAVFKQTFSPIGVSVAGGFTHNLIQLCMAYFLIVRHGEIFYLLPVLALIGLVTGLFNGWVAVLLYQHIIGQMEHLFPHLPRNHDKKLA</sequence>
<evidence type="ECO:0008006" key="4">
    <source>
        <dbReference type="Google" id="ProtNLM"/>
    </source>
</evidence>
<feature type="transmembrane region" description="Helical" evidence="1">
    <location>
        <begin position="115"/>
        <end position="137"/>
    </location>
</feature>
<feature type="transmembrane region" description="Helical" evidence="1">
    <location>
        <begin position="143"/>
        <end position="169"/>
    </location>
</feature>
<gene>
    <name evidence="2" type="ORF">CSA56_18695</name>
</gene>
<organism evidence="2 3">
    <name type="scientific">candidate division KSB3 bacterium</name>
    <dbReference type="NCBI Taxonomy" id="2044937"/>
    <lineage>
        <taxon>Bacteria</taxon>
        <taxon>candidate division KSB3</taxon>
    </lineage>
</organism>
<evidence type="ECO:0000313" key="2">
    <source>
        <dbReference type="EMBL" id="PIE31304.1"/>
    </source>
</evidence>
<name>A0A2G6K6L6_9BACT</name>
<accession>A0A2G6K6L6</accession>
<keyword evidence="1" id="KW-0812">Transmembrane</keyword>
<dbReference type="PIRSF" id="PIRSF027391">
    <property type="entry name" value="Hpre_diP_synt_I"/>
    <property type="match status" value="1"/>
</dbReference>
<evidence type="ECO:0000256" key="1">
    <source>
        <dbReference type="SAM" id="Phobius"/>
    </source>
</evidence>